<organism evidence="1 2">
    <name type="scientific">Strongylus vulgaris</name>
    <name type="common">Blood worm</name>
    <dbReference type="NCBI Taxonomy" id="40348"/>
    <lineage>
        <taxon>Eukaryota</taxon>
        <taxon>Metazoa</taxon>
        <taxon>Ecdysozoa</taxon>
        <taxon>Nematoda</taxon>
        <taxon>Chromadorea</taxon>
        <taxon>Rhabditida</taxon>
        <taxon>Rhabditina</taxon>
        <taxon>Rhabditomorpha</taxon>
        <taxon>Strongyloidea</taxon>
        <taxon>Strongylidae</taxon>
        <taxon>Strongylus</taxon>
    </lineage>
</organism>
<keyword evidence="2" id="KW-1185">Reference proteome</keyword>
<protein>
    <submittedName>
        <fullName evidence="1">Uncharacterized protein</fullName>
    </submittedName>
</protein>
<reference evidence="1 2" key="1">
    <citation type="submission" date="2018-11" db="EMBL/GenBank/DDBJ databases">
        <authorList>
            <consortium name="Pathogen Informatics"/>
        </authorList>
    </citation>
    <scope>NUCLEOTIDE SEQUENCE [LARGE SCALE GENOMIC DNA]</scope>
</reference>
<gene>
    <name evidence="1" type="ORF">SVUK_LOCUS9473</name>
</gene>
<dbReference type="Proteomes" id="UP000270094">
    <property type="component" value="Unassembled WGS sequence"/>
</dbReference>
<evidence type="ECO:0000313" key="1">
    <source>
        <dbReference type="EMBL" id="VDM74475.1"/>
    </source>
</evidence>
<name>A0A3P7KVT5_STRVU</name>
<dbReference type="EMBL" id="UYYB01094494">
    <property type="protein sequence ID" value="VDM74475.1"/>
    <property type="molecule type" value="Genomic_DNA"/>
</dbReference>
<sequence length="131" mass="14915">MQAVAERDIRTLLSEFTVLDVNSCLCFSDDVIWAINRGTYAKTIAICVTKRMISLNSPAIFVVEQTVQAAEQWQLNSKSAQTMDIPCMFPTIFHFIVQFMSTVRPNFEAILKLRTPNFVLHHMSVGFAFHI</sequence>
<proteinExistence type="predicted"/>
<evidence type="ECO:0000313" key="2">
    <source>
        <dbReference type="Proteomes" id="UP000270094"/>
    </source>
</evidence>
<dbReference type="AlphaFoldDB" id="A0A3P7KVT5"/>
<accession>A0A3P7KVT5</accession>